<organism evidence="2 3">
    <name type="scientific">Trichostrongylus colubriformis</name>
    <name type="common">Black scour worm</name>
    <dbReference type="NCBI Taxonomy" id="6319"/>
    <lineage>
        <taxon>Eukaryota</taxon>
        <taxon>Metazoa</taxon>
        <taxon>Ecdysozoa</taxon>
        <taxon>Nematoda</taxon>
        <taxon>Chromadorea</taxon>
        <taxon>Rhabditida</taxon>
        <taxon>Rhabditina</taxon>
        <taxon>Rhabditomorpha</taxon>
        <taxon>Strongyloidea</taxon>
        <taxon>Trichostrongylidae</taxon>
        <taxon>Trichostrongylus</taxon>
    </lineage>
</organism>
<feature type="transmembrane region" description="Helical" evidence="1">
    <location>
        <begin position="6"/>
        <end position="29"/>
    </location>
</feature>
<protein>
    <submittedName>
        <fullName evidence="2">Uncharacterized protein</fullName>
    </submittedName>
</protein>
<keyword evidence="1" id="KW-1133">Transmembrane helix</keyword>
<comment type="caution">
    <text evidence="2">The sequence shown here is derived from an EMBL/GenBank/DDBJ whole genome shotgun (WGS) entry which is preliminary data.</text>
</comment>
<dbReference type="EMBL" id="WIXE01020899">
    <property type="protein sequence ID" value="KAK5968863.1"/>
    <property type="molecule type" value="Genomic_DNA"/>
</dbReference>
<keyword evidence="1" id="KW-0472">Membrane</keyword>
<dbReference type="AlphaFoldDB" id="A0AAN8FCA7"/>
<accession>A0AAN8FCA7</accession>
<gene>
    <name evidence="2" type="ORF">GCK32_012126</name>
</gene>
<keyword evidence="1" id="KW-0812">Transmembrane</keyword>
<evidence type="ECO:0000313" key="3">
    <source>
        <dbReference type="Proteomes" id="UP001331761"/>
    </source>
</evidence>
<dbReference type="Proteomes" id="UP001331761">
    <property type="component" value="Unassembled WGS sequence"/>
</dbReference>
<evidence type="ECO:0000256" key="1">
    <source>
        <dbReference type="SAM" id="Phobius"/>
    </source>
</evidence>
<proteinExistence type="predicted"/>
<feature type="non-terminal residue" evidence="2">
    <location>
        <position position="1"/>
    </location>
</feature>
<reference evidence="2 3" key="1">
    <citation type="submission" date="2019-10" db="EMBL/GenBank/DDBJ databases">
        <title>Assembly and Annotation for the nematode Trichostrongylus colubriformis.</title>
        <authorList>
            <person name="Martin J."/>
        </authorList>
    </citation>
    <scope>NUCLEOTIDE SEQUENCE [LARGE SCALE GENOMIC DNA]</scope>
    <source>
        <strain evidence="2">G859</strain>
        <tissue evidence="2">Whole worm</tissue>
    </source>
</reference>
<sequence>NWLVYTWRIIATVAIILIVVTCSIVVWIVKHKKRLIQQDNDPILTSTYDGEFTWKRCLCCTTPADKQSQLQARQNSASNLDPYRRPPLPPIGAKPGQFICQISYHERRILVLIVRRFYGFAVITEITDLTCFTR</sequence>
<evidence type="ECO:0000313" key="2">
    <source>
        <dbReference type="EMBL" id="KAK5968863.1"/>
    </source>
</evidence>
<name>A0AAN8FCA7_TRICO</name>
<keyword evidence="3" id="KW-1185">Reference proteome</keyword>